<dbReference type="GO" id="GO:0005524">
    <property type="term" value="F:ATP binding"/>
    <property type="evidence" value="ECO:0007669"/>
    <property type="project" value="UniProtKB-KW"/>
</dbReference>
<dbReference type="GO" id="GO:0005737">
    <property type="term" value="C:cytoplasm"/>
    <property type="evidence" value="ECO:0007669"/>
    <property type="project" value="TreeGrafter"/>
</dbReference>
<comment type="function">
    <text evidence="8">Inositol phosphate kinase with a broad substrate specificity.</text>
</comment>
<evidence type="ECO:0000256" key="6">
    <source>
        <dbReference type="ARBA" id="ARBA00036164"/>
    </source>
</evidence>
<evidence type="ECO:0000256" key="8">
    <source>
        <dbReference type="RuleBase" id="RU363090"/>
    </source>
</evidence>
<evidence type="ECO:0000256" key="3">
    <source>
        <dbReference type="ARBA" id="ARBA00022741"/>
    </source>
</evidence>
<protein>
    <recommendedName>
        <fullName evidence="8">Inositol polyphosphate multikinase</fullName>
        <ecNumber evidence="8">2.7.1.140</ecNumber>
        <ecNumber evidence="8">2.7.1.151</ecNumber>
    </recommendedName>
</protein>
<dbReference type="GO" id="GO:0051765">
    <property type="term" value="F:inositol tetrakisphosphate kinase activity"/>
    <property type="evidence" value="ECO:0007669"/>
    <property type="project" value="TreeGrafter"/>
</dbReference>
<evidence type="ECO:0000256" key="4">
    <source>
        <dbReference type="ARBA" id="ARBA00022777"/>
    </source>
</evidence>
<name>A0A8T0GJU9_CERPU</name>
<keyword evidence="3 8" id="KW-0547">Nucleotide-binding</keyword>
<evidence type="ECO:0000313" key="10">
    <source>
        <dbReference type="Proteomes" id="UP000822688"/>
    </source>
</evidence>
<comment type="caution">
    <text evidence="9">The sequence shown here is derived from an EMBL/GenBank/DDBJ whole genome shotgun (WGS) entry which is preliminary data.</text>
</comment>
<proteinExistence type="inferred from homology"/>
<sequence length="291" mass="32879">MAIEAEDAAPVAKPVFKVADHQVAGHRFEDGRVGSLIDDSGRFYKPLQDGTRGDKEVNFYNRFWSDPSVPPSVQKFFPKFFGTTEIEAPNGSGEVRHAIMEDLTHGFQRPNIIDVKMGARTWYLEAGPKYVEKCKLKDKETTSEALGFRVSGMQVYEPKKEEVWKASRSWCKFMKPEEVPEALKRFVSSNPSAEKGYDGAFVKAVYGEVLKELQDLKAWLEVQTSYHFFSASVLLIYEGEPTIPQAISVRLVDFAHVVYDRDVIDENQLSGLNAFMKMLTEIIDSETAVDT</sequence>
<keyword evidence="10" id="KW-1185">Reference proteome</keyword>
<dbReference type="Gene3D" id="3.30.470.160">
    <property type="entry name" value="Inositol polyphosphate kinase"/>
    <property type="match status" value="1"/>
</dbReference>
<dbReference type="InterPro" id="IPR038286">
    <property type="entry name" value="IPK_sf"/>
</dbReference>
<dbReference type="PANTHER" id="PTHR12400:SF51">
    <property type="entry name" value="INOSITOL POLYPHOSPHATE MULTIKINASE"/>
    <property type="match status" value="1"/>
</dbReference>
<keyword evidence="2 8" id="KW-0808">Transferase</keyword>
<dbReference type="Pfam" id="PF03770">
    <property type="entry name" value="IPK"/>
    <property type="match status" value="1"/>
</dbReference>
<dbReference type="PANTHER" id="PTHR12400">
    <property type="entry name" value="INOSITOL POLYPHOSPHATE KINASE"/>
    <property type="match status" value="1"/>
</dbReference>
<dbReference type="EC" id="2.7.1.151" evidence="8"/>
<dbReference type="GO" id="GO:0008440">
    <property type="term" value="F:inositol-1,4,5-trisphosphate 3-kinase activity"/>
    <property type="evidence" value="ECO:0007669"/>
    <property type="project" value="TreeGrafter"/>
</dbReference>
<keyword evidence="5 8" id="KW-0067">ATP-binding</keyword>
<evidence type="ECO:0000256" key="2">
    <source>
        <dbReference type="ARBA" id="ARBA00022679"/>
    </source>
</evidence>
<dbReference type="GO" id="GO:0032958">
    <property type="term" value="P:inositol phosphate biosynthetic process"/>
    <property type="evidence" value="ECO:0007669"/>
    <property type="project" value="InterPro"/>
</dbReference>
<gene>
    <name evidence="9" type="ORF">KC19_10G130400</name>
</gene>
<dbReference type="EC" id="2.7.1.140" evidence="8"/>
<evidence type="ECO:0000256" key="1">
    <source>
        <dbReference type="ARBA" id="ARBA00007374"/>
    </source>
</evidence>
<dbReference type="SUPFAM" id="SSF56104">
    <property type="entry name" value="SAICAR synthase-like"/>
    <property type="match status" value="1"/>
</dbReference>
<comment type="catalytic activity">
    <reaction evidence="7 8">
        <text>1D-myo-inositol 1,3,4,6-tetrakisphosphate + ATP = 1D-myo-inositol 1,3,4,5,6-pentakisphosphate + ADP + H(+)</text>
        <dbReference type="Rhea" id="RHEA:12717"/>
        <dbReference type="ChEBI" id="CHEBI:15378"/>
        <dbReference type="ChEBI" id="CHEBI:30616"/>
        <dbReference type="ChEBI" id="CHEBI:57660"/>
        <dbReference type="ChEBI" id="CHEBI:57733"/>
        <dbReference type="ChEBI" id="CHEBI:456216"/>
        <dbReference type="EC" id="2.7.1.140"/>
    </reaction>
</comment>
<dbReference type="GO" id="GO:0005634">
    <property type="term" value="C:nucleus"/>
    <property type="evidence" value="ECO:0007669"/>
    <property type="project" value="TreeGrafter"/>
</dbReference>
<comment type="similarity">
    <text evidence="1 8">Belongs to the inositol phosphokinase (IPK) family.</text>
</comment>
<accession>A0A8T0GJU9</accession>
<evidence type="ECO:0000256" key="5">
    <source>
        <dbReference type="ARBA" id="ARBA00022840"/>
    </source>
</evidence>
<keyword evidence="4 8" id="KW-0418">Kinase</keyword>
<comment type="catalytic activity">
    <reaction evidence="6 8">
        <text>1D-myo-inositol 1,4,5-trisphosphate + 2 ATP = 1D-myo-inositol 1,3,4,5,6-pentakisphosphate + 2 ADP + 2 H(+)</text>
        <dbReference type="Rhea" id="RHEA:32359"/>
        <dbReference type="ChEBI" id="CHEBI:15378"/>
        <dbReference type="ChEBI" id="CHEBI:30616"/>
        <dbReference type="ChEBI" id="CHEBI:57733"/>
        <dbReference type="ChEBI" id="CHEBI:203600"/>
        <dbReference type="ChEBI" id="CHEBI:456216"/>
        <dbReference type="EC" id="2.7.1.151"/>
    </reaction>
</comment>
<dbReference type="AlphaFoldDB" id="A0A8T0GJU9"/>
<evidence type="ECO:0000256" key="7">
    <source>
        <dbReference type="ARBA" id="ARBA00036525"/>
    </source>
</evidence>
<dbReference type="EMBL" id="CM026431">
    <property type="protein sequence ID" value="KAG0559806.1"/>
    <property type="molecule type" value="Genomic_DNA"/>
</dbReference>
<organism evidence="9 10">
    <name type="scientific">Ceratodon purpureus</name>
    <name type="common">Fire moss</name>
    <name type="synonym">Dicranum purpureum</name>
    <dbReference type="NCBI Taxonomy" id="3225"/>
    <lineage>
        <taxon>Eukaryota</taxon>
        <taxon>Viridiplantae</taxon>
        <taxon>Streptophyta</taxon>
        <taxon>Embryophyta</taxon>
        <taxon>Bryophyta</taxon>
        <taxon>Bryophytina</taxon>
        <taxon>Bryopsida</taxon>
        <taxon>Dicranidae</taxon>
        <taxon>Pseudoditrichales</taxon>
        <taxon>Ditrichaceae</taxon>
        <taxon>Ceratodon</taxon>
    </lineage>
</organism>
<dbReference type="Proteomes" id="UP000822688">
    <property type="component" value="Chromosome 10"/>
</dbReference>
<evidence type="ECO:0000313" key="9">
    <source>
        <dbReference type="EMBL" id="KAG0559806.1"/>
    </source>
</evidence>
<reference evidence="9" key="1">
    <citation type="submission" date="2020-06" db="EMBL/GenBank/DDBJ databases">
        <title>WGS assembly of Ceratodon purpureus strain R40.</title>
        <authorList>
            <person name="Carey S.B."/>
            <person name="Jenkins J."/>
            <person name="Shu S."/>
            <person name="Lovell J.T."/>
            <person name="Sreedasyam A."/>
            <person name="Maumus F."/>
            <person name="Tiley G.P."/>
            <person name="Fernandez-Pozo N."/>
            <person name="Barry K."/>
            <person name="Chen C."/>
            <person name="Wang M."/>
            <person name="Lipzen A."/>
            <person name="Daum C."/>
            <person name="Saski C.A."/>
            <person name="Payton A.C."/>
            <person name="Mcbreen J.C."/>
            <person name="Conrad R.E."/>
            <person name="Kollar L.M."/>
            <person name="Olsson S."/>
            <person name="Huttunen S."/>
            <person name="Landis J.B."/>
            <person name="Wickett N.J."/>
            <person name="Johnson M.G."/>
            <person name="Rensing S.A."/>
            <person name="Grimwood J."/>
            <person name="Schmutz J."/>
            <person name="Mcdaniel S.F."/>
        </authorList>
    </citation>
    <scope>NUCLEOTIDE SEQUENCE</scope>
    <source>
        <strain evidence="9">R40</strain>
    </source>
</reference>
<dbReference type="InterPro" id="IPR005522">
    <property type="entry name" value="IPK"/>
</dbReference>